<evidence type="ECO:0000256" key="1">
    <source>
        <dbReference type="SAM" id="Coils"/>
    </source>
</evidence>
<evidence type="ECO:0000313" key="4">
    <source>
        <dbReference type="EMBL" id="OYD52926.1"/>
    </source>
</evidence>
<proteinExistence type="predicted"/>
<dbReference type="EMBL" id="NOIH01000025">
    <property type="protein sequence ID" value="OYD52926.1"/>
    <property type="molecule type" value="Genomic_DNA"/>
</dbReference>
<comment type="caution">
    <text evidence="4">The sequence shown here is derived from an EMBL/GenBank/DDBJ whole genome shotgun (WGS) entry which is preliminary data.</text>
</comment>
<dbReference type="Proteomes" id="UP000215181">
    <property type="component" value="Unassembled WGS sequence"/>
</dbReference>
<reference evidence="4 5" key="1">
    <citation type="submission" date="2017-07" db="EMBL/GenBank/DDBJ databases">
        <title>Thauera sp. KNDSS-Mac4 genome sequence and assembly.</title>
        <authorList>
            <person name="Mayilraj S."/>
        </authorList>
    </citation>
    <scope>NUCLEOTIDE SEQUENCE [LARGE SCALE GENOMIC DNA]</scope>
    <source>
        <strain evidence="4 5">KNDSS-Mac4</strain>
    </source>
</reference>
<dbReference type="Pfam" id="PF11740">
    <property type="entry name" value="KfrA_N"/>
    <property type="match status" value="1"/>
</dbReference>
<name>A0A235EV46_9RHOO</name>
<organism evidence="4 5">
    <name type="scientific">Thauera propionica</name>
    <dbReference type="NCBI Taxonomy" id="2019431"/>
    <lineage>
        <taxon>Bacteria</taxon>
        <taxon>Pseudomonadati</taxon>
        <taxon>Pseudomonadota</taxon>
        <taxon>Betaproteobacteria</taxon>
        <taxon>Rhodocyclales</taxon>
        <taxon>Zoogloeaceae</taxon>
        <taxon>Thauera</taxon>
    </lineage>
</organism>
<keyword evidence="1" id="KW-0175">Coiled coil</keyword>
<feature type="region of interest" description="Disordered" evidence="2">
    <location>
        <begin position="319"/>
        <end position="338"/>
    </location>
</feature>
<dbReference type="AlphaFoldDB" id="A0A235EV46"/>
<protein>
    <recommendedName>
        <fullName evidence="3">KfrA N-terminal DNA-binding domain-containing protein</fullName>
    </recommendedName>
</protein>
<gene>
    <name evidence="4" type="ORF">CGK74_15485</name>
</gene>
<sequence>MPAWIPSKRYWRRFAMNKTETEQPKSRREAVWEVCDQLSAQGIKPSLRSVKMHYPRGSDTDVQKDVNGWFEHVFAQHARRRVIPSLPETVVKAMEAFWETASLEADNQFAKERKAHEDMRSEMREKLDSVLAELAQSKAAATKSEQDNVDLRLELSHRSTLLSDAEEEIKVLRRDLDELRRHLQKRDMDHQEELSHLRDTHERNLKAQREDFELQVKLVREAAAKQTEEHDRAMKRADDHYRDLERRSLMEIDSMRTRAKSADELIERQRNTVHEREIELVELRTELRLIRETQQAQIDDLAKRNGALSSQLSQLQAKVERQEATASPERGGAERRMGDVLHHATLQG</sequence>
<dbReference type="InterPro" id="IPR021104">
    <property type="entry name" value="KfrA_DNA-bd_N"/>
</dbReference>
<evidence type="ECO:0000256" key="2">
    <source>
        <dbReference type="SAM" id="MobiDB-lite"/>
    </source>
</evidence>
<evidence type="ECO:0000313" key="5">
    <source>
        <dbReference type="Proteomes" id="UP000215181"/>
    </source>
</evidence>
<feature type="coiled-coil region" evidence="1">
    <location>
        <begin position="113"/>
        <end position="182"/>
    </location>
</feature>
<evidence type="ECO:0000259" key="3">
    <source>
        <dbReference type="Pfam" id="PF11740"/>
    </source>
</evidence>
<accession>A0A235EV46</accession>
<keyword evidence="5" id="KW-1185">Reference proteome</keyword>
<feature type="domain" description="KfrA N-terminal DNA-binding" evidence="3">
    <location>
        <begin position="28"/>
        <end position="139"/>
    </location>
</feature>
<dbReference type="OrthoDB" id="8769950at2"/>